<dbReference type="GO" id="GO:0005524">
    <property type="term" value="F:ATP binding"/>
    <property type="evidence" value="ECO:0007669"/>
    <property type="project" value="UniProtKB-KW"/>
</dbReference>
<keyword evidence="5" id="KW-0547">Nucleotide-binding</keyword>
<evidence type="ECO:0000313" key="9">
    <source>
        <dbReference type="EMBL" id="MET3557165.1"/>
    </source>
</evidence>
<evidence type="ECO:0000256" key="3">
    <source>
        <dbReference type="ARBA" id="ARBA00022448"/>
    </source>
</evidence>
<dbReference type="PANTHER" id="PTHR43297:SF2">
    <property type="entry name" value="DIPEPTIDE TRANSPORT ATP-BINDING PROTEIN DPPD"/>
    <property type="match status" value="1"/>
</dbReference>
<evidence type="ECO:0000313" key="10">
    <source>
        <dbReference type="Proteomes" id="UP001549122"/>
    </source>
</evidence>
<organism evidence="9 10">
    <name type="scientific">Streptococcus rupicaprae</name>
    <dbReference type="NCBI Taxonomy" id="759619"/>
    <lineage>
        <taxon>Bacteria</taxon>
        <taxon>Bacillati</taxon>
        <taxon>Bacillota</taxon>
        <taxon>Bacilli</taxon>
        <taxon>Lactobacillales</taxon>
        <taxon>Streptococcaceae</taxon>
        <taxon>Streptococcus</taxon>
    </lineage>
</organism>
<dbReference type="Pfam" id="PF00005">
    <property type="entry name" value="ABC_tran"/>
    <property type="match status" value="1"/>
</dbReference>
<keyword evidence="6 9" id="KW-0067">ATP-binding</keyword>
<comment type="caution">
    <text evidence="9">The sequence shown here is derived from an EMBL/GenBank/DDBJ whole genome shotgun (WGS) entry which is preliminary data.</text>
</comment>
<keyword evidence="3" id="KW-0813">Transport</keyword>
<evidence type="ECO:0000256" key="6">
    <source>
        <dbReference type="ARBA" id="ARBA00022840"/>
    </source>
</evidence>
<feature type="domain" description="ABC transporter" evidence="8">
    <location>
        <begin position="8"/>
        <end position="252"/>
    </location>
</feature>
<dbReference type="EMBL" id="JBEPLO010000002">
    <property type="protein sequence ID" value="MET3557165.1"/>
    <property type="molecule type" value="Genomic_DNA"/>
</dbReference>
<name>A0ABV2FFG2_9STRE</name>
<keyword evidence="4" id="KW-1003">Cell membrane</keyword>
<keyword evidence="10" id="KW-1185">Reference proteome</keyword>
<dbReference type="SMART" id="SM00382">
    <property type="entry name" value="AAA"/>
    <property type="match status" value="1"/>
</dbReference>
<comment type="similarity">
    <text evidence="2">Belongs to the ABC transporter superfamily.</text>
</comment>
<keyword evidence="7" id="KW-0472">Membrane</keyword>
<dbReference type="PROSITE" id="PS50893">
    <property type="entry name" value="ABC_TRANSPORTER_2"/>
    <property type="match status" value="1"/>
</dbReference>
<evidence type="ECO:0000256" key="4">
    <source>
        <dbReference type="ARBA" id="ARBA00022475"/>
    </source>
</evidence>
<evidence type="ECO:0000256" key="2">
    <source>
        <dbReference type="ARBA" id="ARBA00005417"/>
    </source>
</evidence>
<dbReference type="PANTHER" id="PTHR43297">
    <property type="entry name" value="OLIGOPEPTIDE TRANSPORT ATP-BINDING PROTEIN APPD"/>
    <property type="match status" value="1"/>
</dbReference>
<evidence type="ECO:0000256" key="5">
    <source>
        <dbReference type="ARBA" id="ARBA00022741"/>
    </source>
</evidence>
<dbReference type="SUPFAM" id="SSF52540">
    <property type="entry name" value="P-loop containing nucleoside triphosphate hydrolases"/>
    <property type="match status" value="1"/>
</dbReference>
<dbReference type="Gene3D" id="3.40.50.300">
    <property type="entry name" value="P-loop containing nucleotide triphosphate hydrolases"/>
    <property type="match status" value="1"/>
</dbReference>
<sequence>METPMEGLMIKDLTLSFPEGLVLKQVNLSVAQGQVVTIIGESGSGKTLLTKLMLGMVPEGARVTGEVVYNGVSLLSLSPKALRPFLGRRLAYMTQNPMAMFNPFQTIREHFIETILSHRSCSRQEALDMALQAMKELRLGHAEKVLQSYAFELSGGMLQRVMLAMLLCLDMEVLILDEPTSALDAYNRENMLRLLSALKAQGKAIVTVTHDYDLARQLGGEMVVMAKGELVERGPAETILTQPSHPYTQELVLGNPYERLVER</sequence>
<dbReference type="InterPro" id="IPR003439">
    <property type="entry name" value="ABC_transporter-like_ATP-bd"/>
</dbReference>
<dbReference type="CDD" id="cd03257">
    <property type="entry name" value="ABC_NikE_OppD_transporters"/>
    <property type="match status" value="1"/>
</dbReference>
<dbReference type="InterPro" id="IPR050388">
    <property type="entry name" value="ABC_Ni/Peptide_Import"/>
</dbReference>
<dbReference type="InterPro" id="IPR017871">
    <property type="entry name" value="ABC_transporter-like_CS"/>
</dbReference>
<evidence type="ECO:0000259" key="8">
    <source>
        <dbReference type="PROSITE" id="PS50893"/>
    </source>
</evidence>
<gene>
    <name evidence="9" type="ORF">ABID29_000274</name>
</gene>
<comment type="subcellular location">
    <subcellularLocation>
        <location evidence="1">Cell membrane</location>
        <topology evidence="1">Peripheral membrane protein</topology>
    </subcellularLocation>
</comment>
<evidence type="ECO:0000256" key="7">
    <source>
        <dbReference type="ARBA" id="ARBA00023136"/>
    </source>
</evidence>
<proteinExistence type="inferred from homology"/>
<accession>A0ABV2FFG2</accession>
<dbReference type="InterPro" id="IPR027417">
    <property type="entry name" value="P-loop_NTPase"/>
</dbReference>
<evidence type="ECO:0000256" key="1">
    <source>
        <dbReference type="ARBA" id="ARBA00004202"/>
    </source>
</evidence>
<dbReference type="InterPro" id="IPR003593">
    <property type="entry name" value="AAA+_ATPase"/>
</dbReference>
<dbReference type="PROSITE" id="PS00211">
    <property type="entry name" value="ABC_TRANSPORTER_1"/>
    <property type="match status" value="1"/>
</dbReference>
<dbReference type="Proteomes" id="UP001549122">
    <property type="component" value="Unassembled WGS sequence"/>
</dbReference>
<reference evidence="9 10" key="1">
    <citation type="submission" date="2024-06" db="EMBL/GenBank/DDBJ databases">
        <title>Genomic Encyclopedia of Type Strains, Phase IV (KMG-IV): sequencing the most valuable type-strain genomes for metagenomic binning, comparative biology and taxonomic classification.</title>
        <authorList>
            <person name="Goeker M."/>
        </authorList>
    </citation>
    <scope>NUCLEOTIDE SEQUENCE [LARGE SCALE GENOMIC DNA]</scope>
    <source>
        <strain evidence="9 10">DSM 28303</strain>
    </source>
</reference>
<protein>
    <submittedName>
        <fullName evidence="9">Nickel transport system ATP-binding protein</fullName>
    </submittedName>
</protein>